<evidence type="ECO:0000256" key="2">
    <source>
        <dbReference type="ARBA" id="ARBA00022527"/>
    </source>
</evidence>
<protein>
    <recommendedName>
        <fullName evidence="1">non-specific serine/threonine protein kinase</fullName>
        <ecNumber evidence="1">2.7.11.1</ecNumber>
    </recommendedName>
</protein>
<evidence type="ECO:0000256" key="10">
    <source>
        <dbReference type="ARBA" id="ARBA00047899"/>
    </source>
</evidence>
<keyword evidence="12" id="KW-0245">EGF-like domain</keyword>
<keyword evidence="13" id="KW-1133">Transmembrane helix</keyword>
<evidence type="ECO:0000313" key="19">
    <source>
        <dbReference type="Proteomes" id="UP001168098"/>
    </source>
</evidence>
<evidence type="ECO:0000256" key="7">
    <source>
        <dbReference type="ARBA" id="ARBA00022840"/>
    </source>
</evidence>
<gene>
    <name evidence="18" type="ORF">PVL29_025501</name>
</gene>
<dbReference type="GO" id="GO:0048544">
    <property type="term" value="P:recognition of pollen"/>
    <property type="evidence" value="ECO:0007669"/>
    <property type="project" value="InterPro"/>
</dbReference>
<dbReference type="CDD" id="cd01098">
    <property type="entry name" value="PAN_AP_plant"/>
    <property type="match status" value="1"/>
</dbReference>
<keyword evidence="2" id="KW-0723">Serine/threonine-protein kinase</keyword>
<dbReference type="Pfam" id="PF00954">
    <property type="entry name" value="S_locus_glycop"/>
    <property type="match status" value="1"/>
</dbReference>
<keyword evidence="13" id="KW-0812">Transmembrane</keyword>
<dbReference type="AlphaFoldDB" id="A0AA38YJZ9"/>
<dbReference type="PROSITE" id="PS50011">
    <property type="entry name" value="PROTEIN_KINASE_DOM"/>
    <property type="match status" value="1"/>
</dbReference>
<dbReference type="InterPro" id="IPR011009">
    <property type="entry name" value="Kinase-like_dom_sf"/>
</dbReference>
<dbReference type="Pfam" id="PF07714">
    <property type="entry name" value="PK_Tyr_Ser-Thr"/>
    <property type="match status" value="1"/>
</dbReference>
<feature type="domain" description="EGF-like" evidence="16">
    <location>
        <begin position="68"/>
        <end position="105"/>
    </location>
</feature>
<evidence type="ECO:0000256" key="4">
    <source>
        <dbReference type="ARBA" id="ARBA00022729"/>
    </source>
</evidence>
<evidence type="ECO:0000256" key="14">
    <source>
        <dbReference type="SAM" id="SignalP"/>
    </source>
</evidence>
<sequence length="427" mass="48489">MKIDSVVVLFLWRTLFKPTFVANKEEAYHAFEAMDSAIYSGIVILESGLVQHFSWIGDLQWAVLYGIQKDHCDAYNLCGPFGVCYIINQSPKCECMMGFTPNSPKDWEVFNTFGGCVWISPLECQRGNGFVKYPGMKLPDSSNLWVNVSMGTKECRAECLKNCSCTGYAEMDTHGKGKGCLMWFGPLIDIRQSTSFGQDLYVRMSASELESIADSQKRRRRLKLLLVLLAFFAVLISDLLLWYIAWKKKRAHGRDDKTIDNNERYLTDESLEDEEEGKFPLFDLTTIAAATKNFAFANKIGEGGFGPVYKAVLPTGEEIAVKKLSHTSRQGLKELKNEVNLISRIQHRNLVRLLGCCIEVEERMLIYEYMANRSLDAFIFGLAPQHFVHSPNLLFGCRGGKEKKIWSLITTIQTICCSFPRLIFSWV</sequence>
<keyword evidence="13" id="KW-0472">Membrane</keyword>
<comment type="catalytic activity">
    <reaction evidence="11">
        <text>L-seryl-[protein] + ATP = O-phospho-L-seryl-[protein] + ADP + H(+)</text>
        <dbReference type="Rhea" id="RHEA:17989"/>
        <dbReference type="Rhea" id="RHEA-COMP:9863"/>
        <dbReference type="Rhea" id="RHEA-COMP:11604"/>
        <dbReference type="ChEBI" id="CHEBI:15378"/>
        <dbReference type="ChEBI" id="CHEBI:29999"/>
        <dbReference type="ChEBI" id="CHEBI:30616"/>
        <dbReference type="ChEBI" id="CHEBI:83421"/>
        <dbReference type="ChEBI" id="CHEBI:456216"/>
        <dbReference type="EC" id="2.7.11.1"/>
    </reaction>
</comment>
<evidence type="ECO:0000256" key="12">
    <source>
        <dbReference type="PROSITE-ProRule" id="PRU00076"/>
    </source>
</evidence>
<keyword evidence="7" id="KW-0067">ATP-binding</keyword>
<proteinExistence type="predicted"/>
<evidence type="ECO:0000256" key="6">
    <source>
        <dbReference type="ARBA" id="ARBA00022777"/>
    </source>
</evidence>
<dbReference type="Gene3D" id="3.30.200.20">
    <property type="entry name" value="Phosphorylase Kinase, domain 1"/>
    <property type="match status" value="1"/>
</dbReference>
<evidence type="ECO:0000259" key="15">
    <source>
        <dbReference type="PROSITE" id="PS50011"/>
    </source>
</evidence>
<dbReference type="PANTHER" id="PTHR32444:SF247">
    <property type="entry name" value="OS01G0958200 PROTEIN"/>
    <property type="match status" value="1"/>
</dbReference>
<dbReference type="GO" id="GO:0004674">
    <property type="term" value="F:protein serine/threonine kinase activity"/>
    <property type="evidence" value="ECO:0007669"/>
    <property type="project" value="UniProtKB-KW"/>
</dbReference>
<dbReference type="Proteomes" id="UP001168098">
    <property type="component" value="Unassembled WGS sequence"/>
</dbReference>
<dbReference type="InterPro" id="IPR020635">
    <property type="entry name" value="Tyr_kinase_cat_dom"/>
</dbReference>
<dbReference type="InterPro" id="IPR001245">
    <property type="entry name" value="Ser-Thr/Tyr_kinase_cat_dom"/>
</dbReference>
<keyword evidence="6" id="KW-0418">Kinase</keyword>
<dbReference type="PANTHER" id="PTHR32444">
    <property type="entry name" value="BULB-TYPE LECTIN DOMAIN-CONTAINING PROTEIN"/>
    <property type="match status" value="1"/>
</dbReference>
<keyword evidence="9" id="KW-0325">Glycoprotein</keyword>
<keyword evidence="19" id="KW-1185">Reference proteome</keyword>
<dbReference type="SMART" id="SM00219">
    <property type="entry name" value="TyrKc"/>
    <property type="match status" value="1"/>
</dbReference>
<evidence type="ECO:0000256" key="3">
    <source>
        <dbReference type="ARBA" id="ARBA00022679"/>
    </source>
</evidence>
<dbReference type="InterPro" id="IPR000858">
    <property type="entry name" value="S_locus_glycoprot_dom"/>
</dbReference>
<comment type="caution">
    <text evidence="18">The sequence shown here is derived from an EMBL/GenBank/DDBJ whole genome shotgun (WGS) entry which is preliminary data.</text>
</comment>
<dbReference type="EMBL" id="JARBHA010000019">
    <property type="protein sequence ID" value="KAJ9671825.1"/>
    <property type="molecule type" value="Genomic_DNA"/>
</dbReference>
<dbReference type="InterPro" id="IPR000742">
    <property type="entry name" value="EGF"/>
</dbReference>
<comment type="caution">
    <text evidence="12">Lacks conserved residue(s) required for the propagation of feature annotation.</text>
</comment>
<evidence type="ECO:0000256" key="1">
    <source>
        <dbReference type="ARBA" id="ARBA00012513"/>
    </source>
</evidence>
<evidence type="ECO:0000256" key="13">
    <source>
        <dbReference type="SAM" id="Phobius"/>
    </source>
</evidence>
<dbReference type="GO" id="GO:0004713">
    <property type="term" value="F:protein tyrosine kinase activity"/>
    <property type="evidence" value="ECO:0007669"/>
    <property type="project" value="InterPro"/>
</dbReference>
<feature type="transmembrane region" description="Helical" evidence="13">
    <location>
        <begin position="224"/>
        <end position="246"/>
    </location>
</feature>
<dbReference type="InterPro" id="IPR000719">
    <property type="entry name" value="Prot_kinase_dom"/>
</dbReference>
<feature type="chain" id="PRO_5041377500" description="non-specific serine/threonine protein kinase" evidence="14">
    <location>
        <begin position="17"/>
        <end position="427"/>
    </location>
</feature>
<keyword evidence="8" id="KW-1015">Disulfide bond</keyword>
<dbReference type="FunFam" id="3.30.200.20:FF:000195">
    <property type="entry name" value="G-type lectin S-receptor-like serine/threonine-protein kinase"/>
    <property type="match status" value="1"/>
</dbReference>
<feature type="domain" description="Protein kinase" evidence="15">
    <location>
        <begin position="294"/>
        <end position="427"/>
    </location>
</feature>
<dbReference type="Gene3D" id="3.50.4.10">
    <property type="entry name" value="Hepatocyte Growth Factor"/>
    <property type="match status" value="1"/>
</dbReference>
<dbReference type="InterPro" id="IPR003609">
    <property type="entry name" value="Pan_app"/>
</dbReference>
<evidence type="ECO:0000256" key="9">
    <source>
        <dbReference type="ARBA" id="ARBA00023180"/>
    </source>
</evidence>
<name>A0AA38YJZ9_VITRO</name>
<feature type="domain" description="Apple" evidence="17">
    <location>
        <begin position="124"/>
        <end position="205"/>
    </location>
</feature>
<dbReference type="SUPFAM" id="SSF56112">
    <property type="entry name" value="Protein kinase-like (PK-like)"/>
    <property type="match status" value="1"/>
</dbReference>
<dbReference type="GO" id="GO:0005524">
    <property type="term" value="F:ATP binding"/>
    <property type="evidence" value="ECO:0007669"/>
    <property type="project" value="UniProtKB-KW"/>
</dbReference>
<dbReference type="EC" id="2.7.11.1" evidence="1"/>
<keyword evidence="3" id="KW-0808">Transferase</keyword>
<dbReference type="PROSITE" id="PS50026">
    <property type="entry name" value="EGF_3"/>
    <property type="match status" value="1"/>
</dbReference>
<evidence type="ECO:0000256" key="8">
    <source>
        <dbReference type="ARBA" id="ARBA00023157"/>
    </source>
</evidence>
<keyword evidence="4 14" id="KW-0732">Signal</keyword>
<dbReference type="PROSITE" id="PS50948">
    <property type="entry name" value="PAN"/>
    <property type="match status" value="1"/>
</dbReference>
<dbReference type="Pfam" id="PF08276">
    <property type="entry name" value="PAN_2"/>
    <property type="match status" value="1"/>
</dbReference>
<evidence type="ECO:0000313" key="18">
    <source>
        <dbReference type="EMBL" id="KAJ9671825.1"/>
    </source>
</evidence>
<evidence type="ECO:0000256" key="5">
    <source>
        <dbReference type="ARBA" id="ARBA00022741"/>
    </source>
</evidence>
<organism evidence="18 19">
    <name type="scientific">Vitis rotundifolia</name>
    <name type="common">Muscadine grape</name>
    <dbReference type="NCBI Taxonomy" id="103349"/>
    <lineage>
        <taxon>Eukaryota</taxon>
        <taxon>Viridiplantae</taxon>
        <taxon>Streptophyta</taxon>
        <taxon>Embryophyta</taxon>
        <taxon>Tracheophyta</taxon>
        <taxon>Spermatophyta</taxon>
        <taxon>Magnoliopsida</taxon>
        <taxon>eudicotyledons</taxon>
        <taxon>Gunneridae</taxon>
        <taxon>Pentapetalae</taxon>
        <taxon>rosids</taxon>
        <taxon>Vitales</taxon>
        <taxon>Vitaceae</taxon>
        <taxon>Viteae</taxon>
        <taxon>Vitis</taxon>
    </lineage>
</organism>
<accession>A0AA38YJZ9</accession>
<comment type="catalytic activity">
    <reaction evidence="10">
        <text>L-threonyl-[protein] + ATP = O-phospho-L-threonyl-[protein] + ADP + H(+)</text>
        <dbReference type="Rhea" id="RHEA:46608"/>
        <dbReference type="Rhea" id="RHEA-COMP:11060"/>
        <dbReference type="Rhea" id="RHEA-COMP:11605"/>
        <dbReference type="ChEBI" id="CHEBI:15378"/>
        <dbReference type="ChEBI" id="CHEBI:30013"/>
        <dbReference type="ChEBI" id="CHEBI:30616"/>
        <dbReference type="ChEBI" id="CHEBI:61977"/>
        <dbReference type="ChEBI" id="CHEBI:456216"/>
        <dbReference type="EC" id="2.7.11.1"/>
    </reaction>
</comment>
<evidence type="ECO:0000259" key="17">
    <source>
        <dbReference type="PROSITE" id="PS50948"/>
    </source>
</evidence>
<dbReference type="SMART" id="SM00473">
    <property type="entry name" value="PAN_AP"/>
    <property type="match status" value="1"/>
</dbReference>
<evidence type="ECO:0000256" key="11">
    <source>
        <dbReference type="ARBA" id="ARBA00048679"/>
    </source>
</evidence>
<keyword evidence="5" id="KW-0547">Nucleotide-binding</keyword>
<reference evidence="18 19" key="1">
    <citation type="journal article" date="2023" name="BMC Biotechnol.">
        <title>Vitis rotundifolia cv Carlos genome sequencing.</title>
        <authorList>
            <person name="Huff M."/>
            <person name="Hulse-Kemp A."/>
            <person name="Scheffler B."/>
            <person name="Youngblood R."/>
            <person name="Simpson S."/>
            <person name="Babiker E."/>
            <person name="Staton M."/>
        </authorList>
    </citation>
    <scope>NUCLEOTIDE SEQUENCE [LARGE SCALE GENOMIC DNA]</scope>
    <source>
        <tissue evidence="18">Leaf</tissue>
    </source>
</reference>
<evidence type="ECO:0000259" key="16">
    <source>
        <dbReference type="PROSITE" id="PS50026"/>
    </source>
</evidence>
<feature type="signal peptide" evidence="14">
    <location>
        <begin position="1"/>
        <end position="16"/>
    </location>
</feature>